<dbReference type="Gene3D" id="3.90.660.10">
    <property type="match status" value="1"/>
</dbReference>
<evidence type="ECO:0000256" key="3">
    <source>
        <dbReference type="ARBA" id="ARBA00005995"/>
    </source>
</evidence>
<name>A0A974HC75_XENLA</name>
<keyword evidence="7" id="KW-0560">Oxidoreductase</keyword>
<sequence length="584" mass="64780">MRKERAVTCNINVLLILSTIYSYRGFKFTSDCRIPLSCTIFSDFGPNLSGRQKSPAQDSSSSTSSSLTVAETCFVPQPGAIQKIMDPMGPVVLIIGAGISGLAAAQKLYKHGFKNLRILEATGRSGGRIRSQKYAKGLVEIGAQWIHGPSPSNPVFQLSTQYDLLSPEALSEENQLVELEGHPMFSVIYSSSGKQISTEIGENVVEMFSSWFQKSREFTKGGCNPEDSVGSFLRQEISCSYSNWDKDSLELKMALLNCLFKLECCISGTHSMDCVALGPYGEYKILPGLDCTFPRGYESLVSHIKASFPSDMVLLNKPVKTIHWKGSFHGSDSHMYPVQVECENGETFIADHVIITVPLGFLKEKATYLLSPPLPSYKLQAIQNLGFGTNNKILLEFEKPFWEPECYAIQLIWEGESPLTEPKTNLQQDWVKKIPGFVVLQPPEQLGHVLCAFIAGKESEFMESLSEDEILSTMTSLLRKCTGTPNLPPPISILRTRWHSEPYTCGSYSYVAVGSSGRDIDMLAQPLPEERECAKPLQVLFAGEATHRNFYSTTHGALLSGWREAERLIDQYPALHSVFSKSKL</sequence>
<dbReference type="InterPro" id="IPR036188">
    <property type="entry name" value="FAD/NAD-bd_sf"/>
</dbReference>
<feature type="domain" description="Amine oxidase" evidence="8">
    <location>
        <begin position="99"/>
        <end position="569"/>
    </location>
</feature>
<evidence type="ECO:0000256" key="5">
    <source>
        <dbReference type="ARBA" id="ARBA00022630"/>
    </source>
</evidence>
<comment type="similarity">
    <text evidence="3">Belongs to the flavin monoamine oxidase family.</text>
</comment>
<comment type="subcellular location">
    <subcellularLocation>
        <location evidence="2">Cytoplasm</location>
    </subcellularLocation>
</comment>
<dbReference type="InterPro" id="IPR050281">
    <property type="entry name" value="Flavin_monoamine_oxidase"/>
</dbReference>
<dbReference type="EMBL" id="CM004478">
    <property type="protein sequence ID" value="OCT72196.1"/>
    <property type="molecule type" value="Genomic_DNA"/>
</dbReference>
<organism evidence="9 10">
    <name type="scientific">Xenopus laevis</name>
    <name type="common">African clawed frog</name>
    <dbReference type="NCBI Taxonomy" id="8355"/>
    <lineage>
        <taxon>Eukaryota</taxon>
        <taxon>Metazoa</taxon>
        <taxon>Chordata</taxon>
        <taxon>Craniata</taxon>
        <taxon>Vertebrata</taxon>
        <taxon>Euteleostomi</taxon>
        <taxon>Amphibia</taxon>
        <taxon>Batrachia</taxon>
        <taxon>Anura</taxon>
        <taxon>Pipoidea</taxon>
        <taxon>Pipidae</taxon>
        <taxon>Xenopodinae</taxon>
        <taxon>Xenopus</taxon>
        <taxon>Xenopus</taxon>
    </lineage>
</organism>
<dbReference type="Proteomes" id="UP000694892">
    <property type="component" value="Chromosome 7L"/>
</dbReference>
<accession>A0A974HC75</accession>
<dbReference type="Gene3D" id="3.50.50.60">
    <property type="entry name" value="FAD/NAD(P)-binding domain"/>
    <property type="match status" value="1"/>
</dbReference>
<dbReference type="PANTHER" id="PTHR10742">
    <property type="entry name" value="FLAVIN MONOAMINE OXIDASE"/>
    <property type="match status" value="1"/>
</dbReference>
<dbReference type="AlphaFoldDB" id="A0A974HC75"/>
<reference evidence="10" key="1">
    <citation type="journal article" date="2016" name="Nature">
        <title>Genome evolution in the allotetraploid frog Xenopus laevis.</title>
        <authorList>
            <person name="Session A.M."/>
            <person name="Uno Y."/>
            <person name="Kwon T."/>
            <person name="Chapman J.A."/>
            <person name="Toyoda A."/>
            <person name="Takahashi S."/>
            <person name="Fukui A."/>
            <person name="Hikosaka A."/>
            <person name="Suzuki A."/>
            <person name="Kondo M."/>
            <person name="van Heeringen S.J."/>
            <person name="Quigley I."/>
            <person name="Heinz S."/>
            <person name="Ogino H."/>
            <person name="Ochi H."/>
            <person name="Hellsten U."/>
            <person name="Lyons J.B."/>
            <person name="Simakov O."/>
            <person name="Putnam N."/>
            <person name="Stites J."/>
            <person name="Kuroki Y."/>
            <person name="Tanaka T."/>
            <person name="Michiue T."/>
            <person name="Watanabe M."/>
            <person name="Bogdanovic O."/>
            <person name="Lister R."/>
            <person name="Georgiou G."/>
            <person name="Paranjpe S.S."/>
            <person name="van Kruijsbergen I."/>
            <person name="Shu S."/>
            <person name="Carlson J."/>
            <person name="Kinoshita T."/>
            <person name="Ohta Y."/>
            <person name="Mawaribuchi S."/>
            <person name="Jenkins J."/>
            <person name="Grimwood J."/>
            <person name="Schmutz J."/>
            <person name="Mitros T."/>
            <person name="Mozaffari S.V."/>
            <person name="Suzuki Y."/>
            <person name="Haramoto Y."/>
            <person name="Yamamoto T.S."/>
            <person name="Takagi C."/>
            <person name="Heald R."/>
            <person name="Miller K."/>
            <person name="Haudenschild C."/>
            <person name="Kitzman J."/>
            <person name="Nakayama T."/>
            <person name="Izutsu Y."/>
            <person name="Robert J."/>
            <person name="Fortriede J."/>
            <person name="Burns K."/>
            <person name="Lotay V."/>
            <person name="Karimi K."/>
            <person name="Yasuoka Y."/>
            <person name="Dichmann D.S."/>
            <person name="Flajnik M.F."/>
            <person name="Houston D.W."/>
            <person name="Shendure J."/>
            <person name="DuPasquier L."/>
            <person name="Vize P.D."/>
            <person name="Zorn A.M."/>
            <person name="Ito M."/>
            <person name="Marcotte E.M."/>
            <person name="Wallingford J.B."/>
            <person name="Ito Y."/>
            <person name="Asashima M."/>
            <person name="Ueno N."/>
            <person name="Matsuda Y."/>
            <person name="Veenstra G.J."/>
            <person name="Fujiyama A."/>
            <person name="Harland R.M."/>
            <person name="Taira M."/>
            <person name="Rokhsar D.S."/>
        </authorList>
    </citation>
    <scope>NUCLEOTIDE SEQUENCE [LARGE SCALE GENOMIC DNA]</scope>
    <source>
        <strain evidence="10">J</strain>
    </source>
</reference>
<evidence type="ECO:0000256" key="4">
    <source>
        <dbReference type="ARBA" id="ARBA00022490"/>
    </source>
</evidence>
<comment type="cofactor">
    <cofactor evidence="1">
        <name>FAD</name>
        <dbReference type="ChEBI" id="CHEBI:57692"/>
    </cofactor>
</comment>
<keyword evidence="4" id="KW-0963">Cytoplasm</keyword>
<evidence type="ECO:0000256" key="6">
    <source>
        <dbReference type="ARBA" id="ARBA00022827"/>
    </source>
</evidence>
<proteinExistence type="inferred from homology"/>
<evidence type="ECO:0000313" key="10">
    <source>
        <dbReference type="Proteomes" id="UP000694892"/>
    </source>
</evidence>
<dbReference type="Pfam" id="PF01593">
    <property type="entry name" value="Amino_oxidase"/>
    <property type="match status" value="1"/>
</dbReference>
<keyword evidence="6" id="KW-0274">FAD</keyword>
<dbReference type="InterPro" id="IPR002937">
    <property type="entry name" value="Amino_oxidase"/>
</dbReference>
<evidence type="ECO:0000259" key="8">
    <source>
        <dbReference type="Pfam" id="PF01593"/>
    </source>
</evidence>
<dbReference type="SUPFAM" id="SSF54373">
    <property type="entry name" value="FAD-linked reductases, C-terminal domain"/>
    <property type="match status" value="1"/>
</dbReference>
<keyword evidence="5" id="KW-0285">Flavoprotein</keyword>
<protein>
    <recommendedName>
        <fullName evidence="8">Amine oxidase domain-containing protein</fullName>
    </recommendedName>
</protein>
<dbReference type="GO" id="GO:0046203">
    <property type="term" value="P:spermidine catabolic process"/>
    <property type="evidence" value="ECO:0007669"/>
    <property type="project" value="TreeGrafter"/>
</dbReference>
<dbReference type="GO" id="GO:0046592">
    <property type="term" value="F:polyamine oxidase activity"/>
    <property type="evidence" value="ECO:0007669"/>
    <property type="project" value="TreeGrafter"/>
</dbReference>
<dbReference type="SUPFAM" id="SSF51905">
    <property type="entry name" value="FAD/NAD(P)-binding domain"/>
    <property type="match status" value="1"/>
</dbReference>
<gene>
    <name evidence="9" type="ORF">XELAEV_18035167mg</name>
</gene>
<dbReference type="GO" id="GO:0005737">
    <property type="term" value="C:cytoplasm"/>
    <property type="evidence" value="ECO:0007669"/>
    <property type="project" value="UniProtKB-SubCell"/>
</dbReference>
<dbReference type="OMA" id="DVGCGWL"/>
<evidence type="ECO:0000256" key="1">
    <source>
        <dbReference type="ARBA" id="ARBA00001974"/>
    </source>
</evidence>
<dbReference type="PANTHER" id="PTHR10742:SF405">
    <property type="entry name" value="PEROXISOMAL N(1)-ACETYL-SPERMINE_SPERMIDINE OXIDASE"/>
    <property type="match status" value="1"/>
</dbReference>
<evidence type="ECO:0000256" key="7">
    <source>
        <dbReference type="ARBA" id="ARBA00023002"/>
    </source>
</evidence>
<evidence type="ECO:0000313" key="9">
    <source>
        <dbReference type="EMBL" id="OCT72196.1"/>
    </source>
</evidence>
<evidence type="ECO:0000256" key="2">
    <source>
        <dbReference type="ARBA" id="ARBA00004496"/>
    </source>
</evidence>